<dbReference type="InterPro" id="IPR014825">
    <property type="entry name" value="DNA_alkylation"/>
</dbReference>
<dbReference type="SUPFAM" id="SSF48371">
    <property type="entry name" value="ARM repeat"/>
    <property type="match status" value="1"/>
</dbReference>
<keyword evidence="2" id="KW-1185">Reference proteome</keyword>
<reference evidence="1" key="1">
    <citation type="submission" date="2021-01" db="EMBL/GenBank/DDBJ databases">
        <authorList>
            <person name="Zhong Y.L."/>
        </authorList>
    </citation>
    <scope>NUCLEOTIDE SEQUENCE</scope>
    <source>
        <strain evidence="1">KCTC 23302</strain>
    </source>
</reference>
<evidence type="ECO:0000313" key="1">
    <source>
        <dbReference type="EMBL" id="MBL0686015.1"/>
    </source>
</evidence>
<dbReference type="Pfam" id="PF08713">
    <property type="entry name" value="DNA_alkylation"/>
    <property type="match status" value="1"/>
</dbReference>
<name>A0A937A6Z7_9FLAO</name>
<dbReference type="EMBL" id="JAERQJ010000016">
    <property type="protein sequence ID" value="MBL0686015.1"/>
    <property type="molecule type" value="Genomic_DNA"/>
</dbReference>
<dbReference type="RefSeq" id="WP_201924534.1">
    <property type="nucleotide sequence ID" value="NZ_BAABAX010000028.1"/>
</dbReference>
<dbReference type="AlphaFoldDB" id="A0A937A6Z7"/>
<accession>A0A937A6Z7</accession>
<dbReference type="PANTHER" id="PTHR34070:SF1">
    <property type="entry name" value="DNA ALKYLATION REPAIR PROTEIN"/>
    <property type="match status" value="1"/>
</dbReference>
<dbReference type="InterPro" id="IPR016024">
    <property type="entry name" value="ARM-type_fold"/>
</dbReference>
<dbReference type="PANTHER" id="PTHR34070">
    <property type="entry name" value="ARMADILLO-TYPE FOLD"/>
    <property type="match status" value="1"/>
</dbReference>
<evidence type="ECO:0000313" key="2">
    <source>
        <dbReference type="Proteomes" id="UP000651057"/>
    </source>
</evidence>
<proteinExistence type="predicted"/>
<gene>
    <name evidence="1" type="ORF">JJQ60_20985</name>
</gene>
<dbReference type="CDD" id="cd07064">
    <property type="entry name" value="AlkD_like_1"/>
    <property type="match status" value="1"/>
</dbReference>
<protein>
    <submittedName>
        <fullName evidence="1">DNA alkylation repair protein</fullName>
    </submittedName>
</protein>
<comment type="caution">
    <text evidence="1">The sequence shown here is derived from an EMBL/GenBank/DDBJ whole genome shotgun (WGS) entry which is preliminary data.</text>
</comment>
<dbReference type="Gene3D" id="1.25.40.290">
    <property type="entry name" value="ARM repeat domains"/>
    <property type="match status" value="1"/>
</dbReference>
<dbReference type="Proteomes" id="UP000651057">
    <property type="component" value="Unassembled WGS sequence"/>
</dbReference>
<sequence length="223" mass="26253">MDFITSLLLKFEKQANETEAKAMKVYLKNLFPLYGIKAPIRKAFLKELINDFKDQLTRNNVIEIATILYQKPQRELHYCAIEIVDRFIKKKYEISDIDFIKKLIITNSWWDSVDFIAKHILGNYLLQYPDQIQTVVNTFSSSKNMWLNRSAILFQLGYKDKTNATLLFSLCDQHKFSDKFFIKKAIGWALREYSKVNPESVKHYVSQAKLKPLSQKEALKRIL</sequence>
<dbReference type="Gene3D" id="1.20.1660.10">
    <property type="entry name" value="Hypothetical protein (EF3068)"/>
    <property type="match status" value="1"/>
</dbReference>
<organism evidence="1 2">
    <name type="scientific">Aquimarina mytili</name>
    <dbReference type="NCBI Taxonomy" id="874423"/>
    <lineage>
        <taxon>Bacteria</taxon>
        <taxon>Pseudomonadati</taxon>
        <taxon>Bacteroidota</taxon>
        <taxon>Flavobacteriia</taxon>
        <taxon>Flavobacteriales</taxon>
        <taxon>Flavobacteriaceae</taxon>
        <taxon>Aquimarina</taxon>
    </lineage>
</organism>